<sequence>MRLLEDFFGRFLMQVKNRPQLAQLAPAILPSGSLAFRMLI</sequence>
<comment type="caution">
    <text evidence="1">The sequence shown here is derived from an EMBL/GenBank/DDBJ whole genome shotgun (WGS) entry which is preliminary data.</text>
</comment>
<accession>A0A1Q8QK26</accession>
<evidence type="ECO:0000313" key="1">
    <source>
        <dbReference type="EMBL" id="OLN27686.1"/>
    </source>
</evidence>
<dbReference type="AlphaFoldDB" id="A0A1Q8QK26"/>
<keyword evidence="2" id="KW-1185">Reference proteome</keyword>
<evidence type="ECO:0000313" key="2">
    <source>
        <dbReference type="Proteomes" id="UP000186102"/>
    </source>
</evidence>
<dbReference type="Proteomes" id="UP000186102">
    <property type="component" value="Unassembled WGS sequence"/>
</dbReference>
<organism evidence="1 2">
    <name type="scientific">Desulfosporosinus metallidurans</name>
    <dbReference type="NCBI Taxonomy" id="1888891"/>
    <lineage>
        <taxon>Bacteria</taxon>
        <taxon>Bacillati</taxon>
        <taxon>Bacillota</taxon>
        <taxon>Clostridia</taxon>
        <taxon>Eubacteriales</taxon>
        <taxon>Desulfitobacteriaceae</taxon>
        <taxon>Desulfosporosinus</taxon>
    </lineage>
</organism>
<dbReference type="EMBL" id="MLBF01000053">
    <property type="protein sequence ID" value="OLN27686.1"/>
    <property type="molecule type" value="Genomic_DNA"/>
</dbReference>
<protein>
    <submittedName>
        <fullName evidence="1">Uncharacterized protein</fullName>
    </submittedName>
</protein>
<reference evidence="1 2" key="1">
    <citation type="submission" date="2016-09" db="EMBL/GenBank/DDBJ databases">
        <title>Complete genome of Desulfosporosinus sp. OL.</title>
        <authorList>
            <person name="Mardanov A."/>
            <person name="Beletsky A."/>
            <person name="Panova A."/>
            <person name="Karnachuk O."/>
            <person name="Ravin N."/>
        </authorList>
    </citation>
    <scope>NUCLEOTIDE SEQUENCE [LARGE SCALE GENOMIC DNA]</scope>
    <source>
        <strain evidence="1 2">OL</strain>
    </source>
</reference>
<gene>
    <name evidence="1" type="ORF">DSOL_4405</name>
</gene>
<proteinExistence type="predicted"/>
<name>A0A1Q8QK26_9FIRM</name>